<proteinExistence type="predicted"/>
<evidence type="ECO:0000256" key="2">
    <source>
        <dbReference type="SAM" id="MobiDB-lite"/>
    </source>
</evidence>
<dbReference type="InterPro" id="IPR027417">
    <property type="entry name" value="P-loop_NTPase"/>
</dbReference>
<name>A0A8B8AT85_CRAVI</name>
<dbReference type="AlphaFoldDB" id="A0A8B8AT85"/>
<dbReference type="KEGG" id="cvn:111104026"/>
<feature type="transmembrane region" description="Helical" evidence="3">
    <location>
        <begin position="380"/>
        <end position="401"/>
    </location>
</feature>
<keyword evidence="4" id="KW-1185">Reference proteome</keyword>
<dbReference type="CDD" id="cd00882">
    <property type="entry name" value="Ras_like_GTPase"/>
    <property type="match status" value="1"/>
</dbReference>
<dbReference type="GeneID" id="111104026"/>
<keyword evidence="3" id="KW-0812">Transmembrane</keyword>
<gene>
    <name evidence="5" type="primary">LOC111104026</name>
</gene>
<dbReference type="SUPFAM" id="SSF52540">
    <property type="entry name" value="P-loop containing nucleoside triphosphate hydrolases"/>
    <property type="match status" value="1"/>
</dbReference>
<dbReference type="Gene3D" id="3.40.50.300">
    <property type="entry name" value="P-loop containing nucleotide triphosphate hydrolases"/>
    <property type="match status" value="1"/>
</dbReference>
<dbReference type="RefSeq" id="XP_022293434.1">
    <property type="nucleotide sequence ID" value="XM_022437726.1"/>
</dbReference>
<feature type="region of interest" description="Disordered" evidence="2">
    <location>
        <begin position="292"/>
        <end position="313"/>
    </location>
</feature>
<dbReference type="OrthoDB" id="6149413at2759"/>
<evidence type="ECO:0000256" key="3">
    <source>
        <dbReference type="SAM" id="Phobius"/>
    </source>
</evidence>
<keyword evidence="3" id="KW-0472">Membrane</keyword>
<keyword evidence="1" id="KW-0175">Coiled coil</keyword>
<feature type="compositionally biased region" description="Low complexity" evidence="2">
    <location>
        <begin position="295"/>
        <end position="307"/>
    </location>
</feature>
<accession>A0A8B8AT85</accession>
<evidence type="ECO:0000256" key="1">
    <source>
        <dbReference type="SAM" id="Coils"/>
    </source>
</evidence>
<protein>
    <submittedName>
        <fullName evidence="5">Uncharacterized protein LOC111104026</fullName>
    </submittedName>
</protein>
<feature type="coiled-coil region" evidence="1">
    <location>
        <begin position="4"/>
        <end position="31"/>
    </location>
</feature>
<evidence type="ECO:0000313" key="4">
    <source>
        <dbReference type="Proteomes" id="UP000694844"/>
    </source>
</evidence>
<evidence type="ECO:0000313" key="5">
    <source>
        <dbReference type="RefSeq" id="XP_022293434.1"/>
    </source>
</evidence>
<reference evidence="5" key="1">
    <citation type="submission" date="2025-08" db="UniProtKB">
        <authorList>
            <consortium name="RefSeq"/>
        </authorList>
    </citation>
    <scope>IDENTIFICATION</scope>
    <source>
        <tissue evidence="5">Whole sample</tissue>
    </source>
</reference>
<sequence>MMYNEEEKWTFEKTEEEYEEERQREVRLFQKRVETGGRALNIALIGPSGCGKSSFCNSIMTAFNIEGWREWATTGHYGGLAEQVTHSLLSFPKSVYLGLNALNDYNYPTLVDMNGFNDSSDTMVEELLRIVFFGKLPEEEKLMHAVKLYRSKGIDGLRDHYSKNYEHLKIDRIIFIASATSPLPNRLMEAVRNIARKEDRVIPVFGVLTQKDRINEEDKDYQALEKDFREGLGLPYNRFLLCTTYCDDYDMHQGKSRLDQRHPELDIPILKFMRQVCDPVMKVIKDETEYKMQSPNNTTTPNNQVTNEASPKESWATINGRSLPIRDAMWIRGLVIAVLINVLLSFMSKSMDISRVCAEQCTGTKCHSRSVQFLCEEQSGFGRIIVTFLSVAAVVGLDIMLDKLEKSDHTEITQKKAFSK</sequence>
<keyword evidence="3" id="KW-1133">Transmembrane helix</keyword>
<feature type="transmembrane region" description="Helical" evidence="3">
    <location>
        <begin position="329"/>
        <end position="347"/>
    </location>
</feature>
<organism evidence="4 5">
    <name type="scientific">Crassostrea virginica</name>
    <name type="common">Eastern oyster</name>
    <dbReference type="NCBI Taxonomy" id="6565"/>
    <lineage>
        <taxon>Eukaryota</taxon>
        <taxon>Metazoa</taxon>
        <taxon>Spiralia</taxon>
        <taxon>Lophotrochozoa</taxon>
        <taxon>Mollusca</taxon>
        <taxon>Bivalvia</taxon>
        <taxon>Autobranchia</taxon>
        <taxon>Pteriomorphia</taxon>
        <taxon>Ostreida</taxon>
        <taxon>Ostreoidea</taxon>
        <taxon>Ostreidae</taxon>
        <taxon>Crassostrea</taxon>
    </lineage>
</organism>
<dbReference type="Proteomes" id="UP000694844">
    <property type="component" value="Chromosome 7"/>
</dbReference>